<dbReference type="SMART" id="SM00347">
    <property type="entry name" value="HTH_MARR"/>
    <property type="match status" value="1"/>
</dbReference>
<dbReference type="Gene3D" id="1.10.10.10">
    <property type="entry name" value="Winged helix-like DNA-binding domain superfamily/Winged helix DNA-binding domain"/>
    <property type="match status" value="1"/>
</dbReference>
<evidence type="ECO:0000313" key="3">
    <source>
        <dbReference type="Proteomes" id="UP000000844"/>
    </source>
</evidence>
<keyword evidence="3" id="KW-1185">Reference proteome</keyword>
<dbReference type="InterPro" id="IPR000835">
    <property type="entry name" value="HTH_MarR-typ"/>
</dbReference>
<dbReference type="GO" id="GO:0006950">
    <property type="term" value="P:response to stress"/>
    <property type="evidence" value="ECO:0007669"/>
    <property type="project" value="TreeGrafter"/>
</dbReference>
<dbReference type="HOGENOM" id="CLU_083287_5_2_11"/>
<reference evidence="2 3" key="1">
    <citation type="journal article" date="2009" name="Stand. Genomic Sci.">
        <title>Complete genome sequence of Stackebrandtia nassauensis type strain (LLR-40K-21).</title>
        <authorList>
            <person name="Munk C."/>
            <person name="Lapidus A."/>
            <person name="Copeland A."/>
            <person name="Jando M."/>
            <person name="Mayilraj S."/>
            <person name="Glavina Del Rio T."/>
            <person name="Nolan M."/>
            <person name="Chen F."/>
            <person name="Lucas S."/>
            <person name="Tice H."/>
            <person name="Cheng J.F."/>
            <person name="Han C."/>
            <person name="Detter J.C."/>
            <person name="Bruce D."/>
            <person name="Goodwin L."/>
            <person name="Chain P."/>
            <person name="Pitluck S."/>
            <person name="Goker M."/>
            <person name="Ovchinikova G."/>
            <person name="Pati A."/>
            <person name="Ivanova N."/>
            <person name="Mavromatis K."/>
            <person name="Chen A."/>
            <person name="Palaniappan K."/>
            <person name="Land M."/>
            <person name="Hauser L."/>
            <person name="Chang Y.J."/>
            <person name="Jeffries C.D."/>
            <person name="Bristow J."/>
            <person name="Eisen J.A."/>
            <person name="Markowitz V."/>
            <person name="Hugenholtz P."/>
            <person name="Kyrpides N.C."/>
            <person name="Klenk H.P."/>
        </authorList>
    </citation>
    <scope>NUCLEOTIDE SEQUENCE [LARGE SCALE GENOMIC DNA]</scope>
    <source>
        <strain evidence="3">DSM 44728 / CIP 108903 / NRRL B-16338 / NBRC 102104 / LLR-40K-21</strain>
    </source>
</reference>
<dbReference type="SUPFAM" id="SSF46785">
    <property type="entry name" value="Winged helix' DNA-binding domain"/>
    <property type="match status" value="1"/>
</dbReference>
<dbReference type="InterPro" id="IPR036388">
    <property type="entry name" value="WH-like_DNA-bd_sf"/>
</dbReference>
<name>D3Q1Q8_STANL</name>
<gene>
    <name evidence="2" type="ordered locus">Snas_0187</name>
</gene>
<dbReference type="EMBL" id="CP001778">
    <property type="protein sequence ID" value="ADD39906.1"/>
    <property type="molecule type" value="Genomic_DNA"/>
</dbReference>
<accession>D3Q1Q8</accession>
<evidence type="ECO:0000259" key="1">
    <source>
        <dbReference type="PROSITE" id="PS50995"/>
    </source>
</evidence>
<dbReference type="Proteomes" id="UP000000844">
    <property type="component" value="Chromosome"/>
</dbReference>
<evidence type="ECO:0000313" key="2">
    <source>
        <dbReference type="EMBL" id="ADD39906.1"/>
    </source>
</evidence>
<dbReference type="InterPro" id="IPR039422">
    <property type="entry name" value="MarR/SlyA-like"/>
</dbReference>
<dbReference type="PANTHER" id="PTHR33164:SF99">
    <property type="entry name" value="MARR FAMILY REGULATORY PROTEIN"/>
    <property type="match status" value="1"/>
</dbReference>
<dbReference type="RefSeq" id="WP_013015477.1">
    <property type="nucleotide sequence ID" value="NC_013947.1"/>
</dbReference>
<protein>
    <submittedName>
        <fullName evidence="2">Transcriptional regulator, MarR family</fullName>
    </submittedName>
</protein>
<dbReference type="KEGG" id="sna:Snas_0187"/>
<sequence length="153" mass="16904">MNDSQPAASVDRFFEVFDLVGPLYRRIHRKVEQDTAREGMSVGVRAVLVMLHDRGPMTVPQLGREQALSRQFVQRMVNEAAARGLAEAVANPAHKRSSLIRLTTDGHAVIAALLERERAMLRAAAADLSDADFDACGRVLSRLLRLLDDVDVD</sequence>
<proteinExistence type="predicted"/>
<dbReference type="PANTHER" id="PTHR33164">
    <property type="entry name" value="TRANSCRIPTIONAL REGULATOR, MARR FAMILY"/>
    <property type="match status" value="1"/>
</dbReference>
<dbReference type="PROSITE" id="PS50995">
    <property type="entry name" value="HTH_MARR_2"/>
    <property type="match status" value="1"/>
</dbReference>
<dbReference type="InterPro" id="IPR036390">
    <property type="entry name" value="WH_DNA-bd_sf"/>
</dbReference>
<dbReference type="GO" id="GO:0003700">
    <property type="term" value="F:DNA-binding transcription factor activity"/>
    <property type="evidence" value="ECO:0007669"/>
    <property type="project" value="InterPro"/>
</dbReference>
<organism evidence="2 3">
    <name type="scientific">Stackebrandtia nassauensis (strain DSM 44728 / CIP 108903 / NRRL B-16338 / NBRC 102104 / LLR-40K-21)</name>
    <dbReference type="NCBI Taxonomy" id="446470"/>
    <lineage>
        <taxon>Bacteria</taxon>
        <taxon>Bacillati</taxon>
        <taxon>Actinomycetota</taxon>
        <taxon>Actinomycetes</taxon>
        <taxon>Glycomycetales</taxon>
        <taxon>Glycomycetaceae</taxon>
        <taxon>Stackebrandtia</taxon>
    </lineage>
</organism>
<dbReference type="Pfam" id="PF12802">
    <property type="entry name" value="MarR_2"/>
    <property type="match status" value="1"/>
</dbReference>
<dbReference type="AlphaFoldDB" id="D3Q1Q8"/>
<dbReference type="eggNOG" id="COG1846">
    <property type="taxonomic scope" value="Bacteria"/>
</dbReference>
<dbReference type="STRING" id="446470.Snas_0187"/>
<feature type="domain" description="HTH marR-type" evidence="1">
    <location>
        <begin position="13"/>
        <end position="145"/>
    </location>
</feature>